<dbReference type="EMBL" id="MH111131">
    <property type="protein sequence ID" value="QDM14424.1"/>
    <property type="molecule type" value="Genomic_DNA"/>
</dbReference>
<proteinExistence type="predicted"/>
<sequence>MVKASVMEIYDLQTKVGQGTVLKIHTPTGTNVKRHLFGHFLQYKQFKYLGAKLSLIPASTLPVDPTGLSYEAGDATVDPRDMVNPILWKHYHGETMLTDTLPGSEAEIYGNNPDGPSNSNSYIGTSIDKFGYAQYSNQSQFDYVYPNALMDTSFRKSGIQSGFSTFVKPFVYNVVNTKQMLPYASGSSNAGLFSGVSSNGDGQVNPVRAGTSGELEGDFESQYIEPKPSGTGVNVVKYNSQFIPEMFTNRLTPLGWMDTLQRMHENINGGTAVGILPEGLSSSMAISGTPNIGPYLPKIPMLYVLMPPAYKTEFYFRLIVKHYFAFKGFRSCFSIQAPPSAGIAQYGIPAPPSYGTASTASAISAIALDLEESRTDTIDIENGELRIMADGTEGE</sequence>
<organism evidence="1">
    <name type="scientific">Porcine associated porprismacovirus</name>
    <dbReference type="NCBI Taxonomy" id="2496634"/>
    <lineage>
        <taxon>Viruses</taxon>
        <taxon>Monodnaviria</taxon>
        <taxon>Shotokuvirae</taxon>
        <taxon>Cressdnaviricota</taxon>
        <taxon>Arfiviricetes</taxon>
        <taxon>Cremevirales</taxon>
        <taxon>Smacoviridae</taxon>
        <taxon>Porprismacovirus</taxon>
    </lineage>
</organism>
<reference evidence="1" key="1">
    <citation type="submission" date="2018-03" db="EMBL/GenBank/DDBJ databases">
        <title>Novel CRESS-DNA viruses, one of possible zoonotic origin, found in patient with diarrhoea of unknown etiology.</title>
        <authorList>
            <person name="Ashworth J.L."/>
            <person name="Robertson G.S."/>
            <person name="Lu L."/>
            <person name="Perry M."/>
            <person name="Bogaardt C."/>
            <person name="Ivens A."/>
            <person name="My Phuc T."/>
            <person name="Rabaa M.A."/>
            <person name="Tri Tue N."/>
            <person name="Pham Thi Thanh T."/>
            <person name="Hong Anh P."/>
            <person name="Baker S."/>
            <person name="Woolhouse M.E.J."/>
        </authorList>
    </citation>
    <scope>NUCLEOTIDE SEQUENCE</scope>
    <source>
        <strain evidence="1">17489x95_4767</strain>
    </source>
</reference>
<accession>A0A515J4L4</accession>
<gene>
    <name evidence="1" type="primary">CP</name>
</gene>
<protein>
    <submittedName>
        <fullName evidence="1">Capsid protein</fullName>
    </submittedName>
</protein>
<dbReference type="Pfam" id="PF23784">
    <property type="entry name" value="Smaco_capsid"/>
    <property type="match status" value="1"/>
</dbReference>
<evidence type="ECO:0000313" key="1">
    <source>
        <dbReference type="EMBL" id="QDM14424.1"/>
    </source>
</evidence>
<dbReference type="InterPro" id="IPR057000">
    <property type="entry name" value="Smaco_capsid"/>
</dbReference>
<name>A0A515J4L4_9VIRU</name>